<sequence>MPETGGYCNSLTEKIAHTATPIHCLSSFKFGINGCPMEHLLAMMLNHSGITV</sequence>
<name>A0A2P6PTE6_ROSCH</name>
<accession>A0A2P6PTE6</accession>
<proteinExistence type="predicted"/>
<dbReference type="Gramene" id="PRQ25212">
    <property type="protein sequence ID" value="PRQ25212"/>
    <property type="gene ID" value="RchiOBHm_Chr6g0281111"/>
</dbReference>
<dbReference type="AlphaFoldDB" id="A0A2P6PTE6"/>
<comment type="caution">
    <text evidence="1">The sequence shown here is derived from an EMBL/GenBank/DDBJ whole genome shotgun (WGS) entry which is preliminary data.</text>
</comment>
<reference evidence="1 2" key="1">
    <citation type="journal article" date="2018" name="Nat. Genet.">
        <title>The Rosa genome provides new insights in the design of modern roses.</title>
        <authorList>
            <person name="Bendahmane M."/>
        </authorList>
    </citation>
    <scope>NUCLEOTIDE SEQUENCE [LARGE SCALE GENOMIC DNA]</scope>
    <source>
        <strain evidence="2">cv. Old Blush</strain>
    </source>
</reference>
<organism evidence="1 2">
    <name type="scientific">Rosa chinensis</name>
    <name type="common">China rose</name>
    <dbReference type="NCBI Taxonomy" id="74649"/>
    <lineage>
        <taxon>Eukaryota</taxon>
        <taxon>Viridiplantae</taxon>
        <taxon>Streptophyta</taxon>
        <taxon>Embryophyta</taxon>
        <taxon>Tracheophyta</taxon>
        <taxon>Spermatophyta</taxon>
        <taxon>Magnoliopsida</taxon>
        <taxon>eudicotyledons</taxon>
        <taxon>Gunneridae</taxon>
        <taxon>Pentapetalae</taxon>
        <taxon>rosids</taxon>
        <taxon>fabids</taxon>
        <taxon>Rosales</taxon>
        <taxon>Rosaceae</taxon>
        <taxon>Rosoideae</taxon>
        <taxon>Rosoideae incertae sedis</taxon>
        <taxon>Rosa</taxon>
    </lineage>
</organism>
<protein>
    <submittedName>
        <fullName evidence="1">Uncharacterized protein</fullName>
    </submittedName>
</protein>
<dbReference type="EMBL" id="PDCK01000044">
    <property type="protein sequence ID" value="PRQ25212.1"/>
    <property type="molecule type" value="Genomic_DNA"/>
</dbReference>
<evidence type="ECO:0000313" key="1">
    <source>
        <dbReference type="EMBL" id="PRQ25212.1"/>
    </source>
</evidence>
<gene>
    <name evidence="1" type="ORF">RchiOBHm_Chr6g0281111</name>
</gene>
<evidence type="ECO:0000313" key="2">
    <source>
        <dbReference type="Proteomes" id="UP000238479"/>
    </source>
</evidence>
<keyword evidence="2" id="KW-1185">Reference proteome</keyword>
<dbReference type="Proteomes" id="UP000238479">
    <property type="component" value="Chromosome 6"/>
</dbReference>